<accession>A0ABU0A3P4</accession>
<dbReference type="EMBL" id="JAUSUG010000050">
    <property type="protein sequence ID" value="MDQ0258103.1"/>
    <property type="molecule type" value="Genomic_DNA"/>
</dbReference>
<keyword evidence="3" id="KW-1185">Reference proteome</keyword>
<evidence type="ECO:0000313" key="3">
    <source>
        <dbReference type="Proteomes" id="UP001230005"/>
    </source>
</evidence>
<dbReference type="RefSeq" id="WP_307332867.1">
    <property type="nucleotide sequence ID" value="NZ_JAUSUG010000050.1"/>
</dbReference>
<dbReference type="Proteomes" id="UP001230005">
    <property type="component" value="Unassembled WGS sequence"/>
</dbReference>
<keyword evidence="1" id="KW-0812">Transmembrane</keyword>
<evidence type="ECO:0000313" key="2">
    <source>
        <dbReference type="EMBL" id="MDQ0258103.1"/>
    </source>
</evidence>
<organism evidence="2 3">
    <name type="scientific">Evansella vedderi</name>
    <dbReference type="NCBI Taxonomy" id="38282"/>
    <lineage>
        <taxon>Bacteria</taxon>
        <taxon>Bacillati</taxon>
        <taxon>Bacillota</taxon>
        <taxon>Bacilli</taxon>
        <taxon>Bacillales</taxon>
        <taxon>Bacillaceae</taxon>
        <taxon>Evansella</taxon>
    </lineage>
</organism>
<comment type="caution">
    <text evidence="2">The sequence shown here is derived from an EMBL/GenBank/DDBJ whole genome shotgun (WGS) entry which is preliminary data.</text>
</comment>
<name>A0ABU0A3P4_9BACI</name>
<reference evidence="2 3" key="1">
    <citation type="submission" date="2023-07" db="EMBL/GenBank/DDBJ databases">
        <title>Genomic Encyclopedia of Type Strains, Phase IV (KMG-IV): sequencing the most valuable type-strain genomes for metagenomic binning, comparative biology and taxonomic classification.</title>
        <authorList>
            <person name="Goeker M."/>
        </authorList>
    </citation>
    <scope>NUCLEOTIDE SEQUENCE [LARGE SCALE GENOMIC DNA]</scope>
    <source>
        <strain evidence="2 3">DSM 9768</strain>
    </source>
</reference>
<feature type="transmembrane region" description="Helical" evidence="1">
    <location>
        <begin position="79"/>
        <end position="102"/>
    </location>
</feature>
<keyword evidence="1" id="KW-1133">Transmembrane helix</keyword>
<sequence>MAATANDPVWFFVIFYAILGLTFISAIISLFYQKRIFLSILMIVVIPTHHILAIVSSIGRGNRTEMEHWYFQLIQLQPWALIVLLAKLYIVVWWIISINTYLSNRKKLNTSI</sequence>
<feature type="transmembrane region" description="Helical" evidence="1">
    <location>
        <begin position="39"/>
        <end position="59"/>
    </location>
</feature>
<keyword evidence="1" id="KW-0472">Membrane</keyword>
<protein>
    <submittedName>
        <fullName evidence="2">Uncharacterized protein</fullName>
    </submittedName>
</protein>
<gene>
    <name evidence="2" type="ORF">J2S74_005568</name>
</gene>
<proteinExistence type="predicted"/>
<evidence type="ECO:0000256" key="1">
    <source>
        <dbReference type="SAM" id="Phobius"/>
    </source>
</evidence>
<feature type="transmembrane region" description="Helical" evidence="1">
    <location>
        <begin position="12"/>
        <end position="32"/>
    </location>
</feature>